<organism evidence="8 9">
    <name type="scientific">Cherax quadricarinatus</name>
    <name type="common">Australian red claw crayfish</name>
    <dbReference type="NCBI Taxonomy" id="27406"/>
    <lineage>
        <taxon>Eukaryota</taxon>
        <taxon>Metazoa</taxon>
        <taxon>Ecdysozoa</taxon>
        <taxon>Arthropoda</taxon>
        <taxon>Crustacea</taxon>
        <taxon>Multicrustacea</taxon>
        <taxon>Malacostraca</taxon>
        <taxon>Eumalacostraca</taxon>
        <taxon>Eucarida</taxon>
        <taxon>Decapoda</taxon>
        <taxon>Pleocyemata</taxon>
        <taxon>Astacidea</taxon>
        <taxon>Parastacoidea</taxon>
        <taxon>Parastacidae</taxon>
        <taxon>Cherax</taxon>
    </lineage>
</organism>
<feature type="non-terminal residue" evidence="8">
    <location>
        <position position="1"/>
    </location>
</feature>
<dbReference type="SUPFAM" id="SSF57667">
    <property type="entry name" value="beta-beta-alpha zinc fingers"/>
    <property type="match status" value="1"/>
</dbReference>
<evidence type="ECO:0000256" key="6">
    <source>
        <dbReference type="SAM" id="SignalP"/>
    </source>
</evidence>
<evidence type="ECO:0000313" key="8">
    <source>
        <dbReference type="EMBL" id="KAK8749289.1"/>
    </source>
</evidence>
<feature type="signal peptide" evidence="6">
    <location>
        <begin position="1"/>
        <end position="20"/>
    </location>
</feature>
<evidence type="ECO:0000256" key="3">
    <source>
        <dbReference type="ARBA" id="ARBA00022833"/>
    </source>
</evidence>
<dbReference type="PROSITE" id="PS50157">
    <property type="entry name" value="ZINC_FINGER_C2H2_2"/>
    <property type="match status" value="2"/>
</dbReference>
<dbReference type="FunFam" id="3.30.160.60:FF:000630">
    <property type="entry name" value="Zinc finger protein 180"/>
    <property type="match status" value="1"/>
</dbReference>
<feature type="domain" description="C2H2-type" evidence="7">
    <location>
        <begin position="67"/>
        <end position="95"/>
    </location>
</feature>
<dbReference type="InterPro" id="IPR013087">
    <property type="entry name" value="Znf_C2H2_type"/>
</dbReference>
<proteinExistence type="predicted"/>
<evidence type="ECO:0000313" key="9">
    <source>
        <dbReference type="Proteomes" id="UP001445076"/>
    </source>
</evidence>
<dbReference type="GO" id="GO:0008270">
    <property type="term" value="F:zinc ion binding"/>
    <property type="evidence" value="ECO:0007669"/>
    <property type="project" value="UniProtKB-KW"/>
</dbReference>
<keyword evidence="2 4" id="KW-0863">Zinc-finger</keyword>
<keyword evidence="1" id="KW-0479">Metal-binding</keyword>
<feature type="domain" description="C2H2-type" evidence="7">
    <location>
        <begin position="36"/>
        <end position="66"/>
    </location>
</feature>
<dbReference type="InterPro" id="IPR036236">
    <property type="entry name" value="Znf_C2H2_sf"/>
</dbReference>
<gene>
    <name evidence="8" type="ORF">OTU49_015774</name>
</gene>
<evidence type="ECO:0000256" key="5">
    <source>
        <dbReference type="SAM" id="MobiDB-lite"/>
    </source>
</evidence>
<evidence type="ECO:0000256" key="1">
    <source>
        <dbReference type="ARBA" id="ARBA00022723"/>
    </source>
</evidence>
<evidence type="ECO:0000256" key="4">
    <source>
        <dbReference type="PROSITE-ProRule" id="PRU00042"/>
    </source>
</evidence>
<feature type="region of interest" description="Disordered" evidence="5">
    <location>
        <begin position="114"/>
        <end position="137"/>
    </location>
</feature>
<dbReference type="AlphaFoldDB" id="A0AAW0Y8Y3"/>
<keyword evidence="6" id="KW-0732">Signal</keyword>
<evidence type="ECO:0000256" key="2">
    <source>
        <dbReference type="ARBA" id="ARBA00022771"/>
    </source>
</evidence>
<accession>A0AAW0Y8Y3</accession>
<protein>
    <recommendedName>
        <fullName evidence="7">C2H2-type domain-containing protein</fullName>
    </recommendedName>
</protein>
<feature type="compositionally biased region" description="Polar residues" evidence="5">
    <location>
        <begin position="115"/>
        <end position="124"/>
    </location>
</feature>
<dbReference type="Proteomes" id="UP001445076">
    <property type="component" value="Unassembled WGS sequence"/>
</dbReference>
<dbReference type="SMART" id="SM00355">
    <property type="entry name" value="ZnF_C2H2"/>
    <property type="match status" value="2"/>
</dbReference>
<sequence>GRRFEVGLATALLTVSAGSAAHTLSSMAQGVPGDQLACSVCGRGFHGRNRRQDLERHVLTHTGEKPYQCPHCPHRTNRIGNLKTHIFTIHRDLVPNLARPVYSLKSSRPLHLGSNILTSHQSSPFDVDGDNSAKKSS</sequence>
<reference evidence="8 9" key="1">
    <citation type="journal article" date="2024" name="BMC Genomics">
        <title>Genome assembly of redclaw crayfish (Cherax quadricarinatus) provides insights into its immune adaptation and hypoxia tolerance.</title>
        <authorList>
            <person name="Liu Z."/>
            <person name="Zheng J."/>
            <person name="Li H."/>
            <person name="Fang K."/>
            <person name="Wang S."/>
            <person name="He J."/>
            <person name="Zhou D."/>
            <person name="Weng S."/>
            <person name="Chi M."/>
            <person name="Gu Z."/>
            <person name="He J."/>
            <person name="Li F."/>
            <person name="Wang M."/>
        </authorList>
    </citation>
    <scope>NUCLEOTIDE SEQUENCE [LARGE SCALE GENOMIC DNA]</scope>
    <source>
        <strain evidence="8">ZL_2023a</strain>
    </source>
</reference>
<comment type="caution">
    <text evidence="8">The sequence shown here is derived from an EMBL/GenBank/DDBJ whole genome shotgun (WGS) entry which is preliminary data.</text>
</comment>
<name>A0AAW0Y8Y3_CHEQU</name>
<feature type="chain" id="PRO_5043396332" description="C2H2-type domain-containing protein" evidence="6">
    <location>
        <begin position="21"/>
        <end position="137"/>
    </location>
</feature>
<keyword evidence="9" id="KW-1185">Reference proteome</keyword>
<keyword evidence="3" id="KW-0862">Zinc</keyword>
<dbReference type="Gene3D" id="3.30.160.60">
    <property type="entry name" value="Classic Zinc Finger"/>
    <property type="match status" value="2"/>
</dbReference>
<dbReference type="EMBL" id="JARKIK010000010">
    <property type="protein sequence ID" value="KAK8749289.1"/>
    <property type="molecule type" value="Genomic_DNA"/>
</dbReference>
<dbReference type="PANTHER" id="PTHR23235">
    <property type="entry name" value="KRUEPPEL-LIKE TRANSCRIPTION FACTOR"/>
    <property type="match status" value="1"/>
</dbReference>
<evidence type="ECO:0000259" key="7">
    <source>
        <dbReference type="PROSITE" id="PS50157"/>
    </source>
</evidence>